<keyword evidence="2" id="KW-1185">Reference proteome</keyword>
<dbReference type="InterPro" id="IPR042230">
    <property type="entry name" value="CusF_sf"/>
</dbReference>
<dbReference type="Proteomes" id="UP000008311">
    <property type="component" value="Unassembled WGS sequence"/>
</dbReference>
<protein>
    <submittedName>
        <fullName evidence="1">Uncharacterized protein</fullName>
    </submittedName>
</protein>
<reference evidence="2" key="1">
    <citation type="journal article" date="2010" name="Nat. Biotechnol.">
        <title>Draft genome sequence of the oilseed species Ricinus communis.</title>
        <authorList>
            <person name="Chan A.P."/>
            <person name="Crabtree J."/>
            <person name="Zhao Q."/>
            <person name="Lorenzi H."/>
            <person name="Orvis J."/>
            <person name="Puiu D."/>
            <person name="Melake-Berhan A."/>
            <person name="Jones K.M."/>
            <person name="Redman J."/>
            <person name="Chen G."/>
            <person name="Cahoon E.B."/>
            <person name="Gedil M."/>
            <person name="Stanke M."/>
            <person name="Haas B.J."/>
            <person name="Wortman J.R."/>
            <person name="Fraser-Liggett C.M."/>
            <person name="Ravel J."/>
            <person name="Rabinowicz P.D."/>
        </authorList>
    </citation>
    <scope>NUCLEOTIDE SEQUENCE [LARGE SCALE GENOMIC DNA]</scope>
    <source>
        <strain evidence="2">cv. Hale</strain>
    </source>
</reference>
<dbReference type="AlphaFoldDB" id="B9TBW6"/>
<evidence type="ECO:0000313" key="2">
    <source>
        <dbReference type="Proteomes" id="UP000008311"/>
    </source>
</evidence>
<organism evidence="1 2">
    <name type="scientific">Ricinus communis</name>
    <name type="common">Castor bean</name>
    <dbReference type="NCBI Taxonomy" id="3988"/>
    <lineage>
        <taxon>Eukaryota</taxon>
        <taxon>Viridiplantae</taxon>
        <taxon>Streptophyta</taxon>
        <taxon>Embryophyta</taxon>
        <taxon>Tracheophyta</taxon>
        <taxon>Spermatophyta</taxon>
        <taxon>Magnoliopsida</taxon>
        <taxon>eudicotyledons</taxon>
        <taxon>Gunneridae</taxon>
        <taxon>Pentapetalae</taxon>
        <taxon>rosids</taxon>
        <taxon>fabids</taxon>
        <taxon>Malpighiales</taxon>
        <taxon>Euphorbiaceae</taxon>
        <taxon>Acalyphoideae</taxon>
        <taxon>Acalypheae</taxon>
        <taxon>Ricinus</taxon>
    </lineage>
</organism>
<proteinExistence type="predicted"/>
<sequence>MPVRECMDPKNRHTPLCKDMEDDMQEMVVIHHASGVVKAIDPVSGTVTLAHGPVESLRWPAMTKSFLVRDKTLFAKLAVDKKIEFEFKQQGTSYVMTGVLGRTDR</sequence>
<dbReference type="Pfam" id="PF11604">
    <property type="entry name" value="CusF_Ec"/>
    <property type="match status" value="1"/>
</dbReference>
<name>B9TBW6_RICCO</name>
<dbReference type="InterPro" id="IPR021647">
    <property type="entry name" value="CusF_Ec"/>
</dbReference>
<gene>
    <name evidence="1" type="ORF">RCOM_0156220</name>
</gene>
<evidence type="ECO:0000313" key="1">
    <source>
        <dbReference type="EMBL" id="EEF26646.1"/>
    </source>
</evidence>
<dbReference type="Gene3D" id="2.40.50.320">
    <property type="entry name" value="Copper binding periplasmic protein CusF"/>
    <property type="match status" value="1"/>
</dbReference>
<dbReference type="EMBL" id="EQ976810">
    <property type="protein sequence ID" value="EEF26646.1"/>
    <property type="molecule type" value="Genomic_DNA"/>
</dbReference>
<dbReference type="InParanoid" id="B9TBW6"/>
<accession>B9TBW6</accession>